<gene>
    <name evidence="1" type="ORF">OH76DRAFT_1297858</name>
</gene>
<protein>
    <recommendedName>
        <fullName evidence="3">DNA/RNA polymerase</fullName>
    </recommendedName>
</protein>
<feature type="non-terminal residue" evidence="1">
    <location>
        <position position="163"/>
    </location>
</feature>
<dbReference type="AlphaFoldDB" id="A0A371CGK3"/>
<evidence type="ECO:0008006" key="3">
    <source>
        <dbReference type="Google" id="ProtNLM"/>
    </source>
</evidence>
<keyword evidence="2" id="KW-1185">Reference proteome</keyword>
<evidence type="ECO:0000313" key="1">
    <source>
        <dbReference type="EMBL" id="RDX39416.1"/>
    </source>
</evidence>
<dbReference type="OrthoDB" id="5599163at2759"/>
<proteinExistence type="predicted"/>
<name>A0A371CGK3_9APHY</name>
<evidence type="ECO:0000313" key="2">
    <source>
        <dbReference type="Proteomes" id="UP000256964"/>
    </source>
</evidence>
<dbReference type="InterPro" id="IPR043502">
    <property type="entry name" value="DNA/RNA_pol_sf"/>
</dbReference>
<accession>A0A371CGK3</accession>
<reference evidence="1 2" key="1">
    <citation type="journal article" date="2018" name="Biotechnol. Biofuels">
        <title>Integrative visual omics of the white-rot fungus Polyporus brumalis exposes the biotechnological potential of its oxidative enzymes for delignifying raw plant biomass.</title>
        <authorList>
            <person name="Miyauchi S."/>
            <person name="Rancon A."/>
            <person name="Drula E."/>
            <person name="Hage H."/>
            <person name="Chaduli D."/>
            <person name="Favel A."/>
            <person name="Grisel S."/>
            <person name="Henrissat B."/>
            <person name="Herpoel-Gimbert I."/>
            <person name="Ruiz-Duenas F.J."/>
            <person name="Chevret D."/>
            <person name="Hainaut M."/>
            <person name="Lin J."/>
            <person name="Wang M."/>
            <person name="Pangilinan J."/>
            <person name="Lipzen A."/>
            <person name="Lesage-Meessen L."/>
            <person name="Navarro D."/>
            <person name="Riley R."/>
            <person name="Grigoriev I.V."/>
            <person name="Zhou S."/>
            <person name="Raouche S."/>
            <person name="Rosso M.N."/>
        </authorList>
    </citation>
    <scope>NUCLEOTIDE SEQUENCE [LARGE SCALE GENOMIC DNA]</scope>
    <source>
        <strain evidence="1 2">BRFM 1820</strain>
    </source>
</reference>
<feature type="non-terminal residue" evidence="1">
    <location>
        <position position="1"/>
    </location>
</feature>
<organism evidence="1 2">
    <name type="scientific">Lentinus brumalis</name>
    <dbReference type="NCBI Taxonomy" id="2498619"/>
    <lineage>
        <taxon>Eukaryota</taxon>
        <taxon>Fungi</taxon>
        <taxon>Dikarya</taxon>
        <taxon>Basidiomycota</taxon>
        <taxon>Agaricomycotina</taxon>
        <taxon>Agaricomycetes</taxon>
        <taxon>Polyporales</taxon>
        <taxon>Polyporaceae</taxon>
        <taxon>Lentinus</taxon>
    </lineage>
</organism>
<dbReference type="Proteomes" id="UP000256964">
    <property type="component" value="Unassembled WGS sequence"/>
</dbReference>
<dbReference type="SUPFAM" id="SSF56672">
    <property type="entry name" value="DNA/RNA polymerases"/>
    <property type="match status" value="1"/>
</dbReference>
<dbReference type="EMBL" id="KZ857900">
    <property type="protein sequence ID" value="RDX39416.1"/>
    <property type="molecule type" value="Genomic_DNA"/>
</dbReference>
<dbReference type="STRING" id="139420.A0A371CGK3"/>
<dbReference type="Gene3D" id="3.10.10.10">
    <property type="entry name" value="HIV Type 1 Reverse Transcriptase, subunit A, domain 1"/>
    <property type="match status" value="1"/>
</dbReference>
<sequence>LPLLDPNPPPYVPTGRYTAERRERFRAHHAQWLLPAELDVLDDFMCKQQGAFAWDDSERGSFRRDMFPPVRFPVIPHVPWVEKNFPIPPGIYAQAAALIQRKIAAGVYEPSNASYRSRWFCVLKKDGNIRIVHSLEPLNKVTIQHSGVPPVPDHLAEQFAGRA</sequence>